<evidence type="ECO:0000256" key="2">
    <source>
        <dbReference type="ARBA" id="ARBA00005695"/>
    </source>
</evidence>
<comment type="caution">
    <text evidence="6">The sequence shown here is derived from an EMBL/GenBank/DDBJ whole genome shotgun (WGS) entry which is preliminary data.</text>
</comment>
<keyword evidence="4" id="KW-0732">Signal</keyword>
<dbReference type="RefSeq" id="WP_190401917.1">
    <property type="nucleotide sequence ID" value="NZ_JACJQB010000002.1"/>
</dbReference>
<comment type="subcellular location">
    <subcellularLocation>
        <location evidence="1">Cell envelope</location>
    </subcellularLocation>
</comment>
<evidence type="ECO:0000256" key="1">
    <source>
        <dbReference type="ARBA" id="ARBA00004196"/>
    </source>
</evidence>
<evidence type="ECO:0000313" key="7">
    <source>
        <dbReference type="Proteomes" id="UP000642094"/>
    </source>
</evidence>
<evidence type="ECO:0000256" key="4">
    <source>
        <dbReference type="ARBA" id="ARBA00022729"/>
    </source>
</evidence>
<dbReference type="InterPro" id="IPR039424">
    <property type="entry name" value="SBP_5"/>
</dbReference>
<dbReference type="PANTHER" id="PTHR30290:SF10">
    <property type="entry name" value="PERIPLASMIC OLIGOPEPTIDE-BINDING PROTEIN-RELATED"/>
    <property type="match status" value="1"/>
</dbReference>
<evidence type="ECO:0000256" key="3">
    <source>
        <dbReference type="ARBA" id="ARBA00022448"/>
    </source>
</evidence>
<comment type="similarity">
    <text evidence="2">Belongs to the bacterial solute-binding protein 5 family.</text>
</comment>
<dbReference type="Gene3D" id="3.40.190.10">
    <property type="entry name" value="Periplasmic binding protein-like II"/>
    <property type="match status" value="1"/>
</dbReference>
<dbReference type="PANTHER" id="PTHR30290">
    <property type="entry name" value="PERIPLASMIC BINDING COMPONENT OF ABC TRANSPORTER"/>
    <property type="match status" value="1"/>
</dbReference>
<dbReference type="Proteomes" id="UP000642094">
    <property type="component" value="Unassembled WGS sequence"/>
</dbReference>
<keyword evidence="3" id="KW-0813">Transport</keyword>
<dbReference type="PROSITE" id="PS51257">
    <property type="entry name" value="PROKAR_LIPOPROTEIN"/>
    <property type="match status" value="1"/>
</dbReference>
<name>A0ABR7ZSX6_9CYAN</name>
<dbReference type="InterPro" id="IPR030678">
    <property type="entry name" value="Peptide/Ni-bd"/>
</dbReference>
<proteinExistence type="inferred from homology"/>
<accession>A0ABR7ZSX6</accession>
<dbReference type="PIRSF" id="PIRSF002741">
    <property type="entry name" value="MppA"/>
    <property type="match status" value="1"/>
</dbReference>
<evidence type="ECO:0000313" key="6">
    <source>
        <dbReference type="EMBL" id="MBD2187046.1"/>
    </source>
</evidence>
<dbReference type="Gene3D" id="3.10.105.10">
    <property type="entry name" value="Dipeptide-binding Protein, Domain 3"/>
    <property type="match status" value="1"/>
</dbReference>
<protein>
    <submittedName>
        <fullName evidence="6">Peptide ABC transporter substrate-binding protein</fullName>
    </submittedName>
</protein>
<dbReference type="SUPFAM" id="SSF53850">
    <property type="entry name" value="Periplasmic binding protein-like II"/>
    <property type="match status" value="1"/>
</dbReference>
<dbReference type="Pfam" id="PF00496">
    <property type="entry name" value="SBP_bac_5"/>
    <property type="match status" value="1"/>
</dbReference>
<gene>
    <name evidence="6" type="ORF">H6F41_02670</name>
</gene>
<dbReference type="EMBL" id="JACJQB010000002">
    <property type="protein sequence ID" value="MBD2187046.1"/>
    <property type="molecule type" value="Genomic_DNA"/>
</dbReference>
<reference evidence="6 7" key="1">
    <citation type="journal article" date="2020" name="ISME J.">
        <title>Comparative genomics reveals insights into cyanobacterial evolution and habitat adaptation.</title>
        <authorList>
            <person name="Chen M.Y."/>
            <person name="Teng W.K."/>
            <person name="Zhao L."/>
            <person name="Hu C.X."/>
            <person name="Zhou Y.K."/>
            <person name="Han B.P."/>
            <person name="Song L.R."/>
            <person name="Shu W.S."/>
        </authorList>
    </citation>
    <scope>NUCLEOTIDE SEQUENCE [LARGE SCALE GENOMIC DNA]</scope>
    <source>
        <strain evidence="6 7">FACHB-723</strain>
    </source>
</reference>
<sequence>MKYLLRRSFTWFAIALITLTTLVACNNINNGKAINSNKLGISDRTNERIVLGTTSKIRTLDPADANEFFISNVFYNTLERLYTYKEGSNEIVPQLAADMPKVSEDGLTYTIPVRTGIKFHDRTNFNAYAMKFSLDRFINAKGTPSYILGDVIAEILAPSATELVFKLKQPLQFFPKFLAFTGAAAVSPQVYKNIKDEKTGALSFLPDKLVGTGPYQVTQFVEGSYLRLDAFPDYWGNKPVNKGVDIQFFSSNSNLLNAFKTGAVDVAFQTLTPTQVKNVQANAQENGWTIASGQGATILYMVINTQQPPLNDVRVRQALAAAIDRPTLESRIFFNQRAPLYSLIPSSFTESQPVFAERYGSDGNGKLARQLLESAGYSDANPVQVSIWYSPKYGGNGDLIASTLRASIQKNVGKILQIKTERVENTVGYAFIDKGVYPTYLLDWIPDILDADNYIKPFLECEEAEAGRCTKGSSQFQGSFYSNPEVNQLIAAQRKELDQNKRLQILQKIQLILAQDVPFIPLWQNKEYAFAQKGVKGTRVEPNQQLPYWNLSKI</sequence>
<organism evidence="6 7">
    <name type="scientific">Pseudanabaena mucicola FACHB-723</name>
    <dbReference type="NCBI Taxonomy" id="2692860"/>
    <lineage>
        <taxon>Bacteria</taxon>
        <taxon>Bacillati</taxon>
        <taxon>Cyanobacteriota</taxon>
        <taxon>Cyanophyceae</taxon>
        <taxon>Pseudanabaenales</taxon>
        <taxon>Pseudanabaenaceae</taxon>
        <taxon>Pseudanabaena</taxon>
    </lineage>
</organism>
<dbReference type="Gene3D" id="3.90.76.10">
    <property type="entry name" value="Dipeptide-binding Protein, Domain 1"/>
    <property type="match status" value="1"/>
</dbReference>
<dbReference type="CDD" id="cd08519">
    <property type="entry name" value="PBP2_NikA_DppA_OppA_like_20"/>
    <property type="match status" value="1"/>
</dbReference>
<keyword evidence="7" id="KW-1185">Reference proteome</keyword>
<feature type="domain" description="Solute-binding protein family 5" evidence="5">
    <location>
        <begin position="90"/>
        <end position="463"/>
    </location>
</feature>
<dbReference type="InterPro" id="IPR000914">
    <property type="entry name" value="SBP_5_dom"/>
</dbReference>
<evidence type="ECO:0000259" key="5">
    <source>
        <dbReference type="Pfam" id="PF00496"/>
    </source>
</evidence>